<dbReference type="Gene3D" id="3.40.50.920">
    <property type="match status" value="1"/>
</dbReference>
<dbReference type="InterPro" id="IPR020826">
    <property type="entry name" value="Transketolase_BS"/>
</dbReference>
<feature type="binding site" evidence="16">
    <location>
        <position position="203"/>
    </location>
    <ligand>
        <name>Mg(2+)</name>
        <dbReference type="ChEBI" id="CHEBI:18420"/>
    </ligand>
</feature>
<feature type="binding site" evidence="15">
    <location>
        <position position="69"/>
    </location>
    <ligand>
        <name>thiamine diphosphate</name>
        <dbReference type="ChEBI" id="CHEBI:58937"/>
    </ligand>
</feature>
<dbReference type="GO" id="GO:0046872">
    <property type="term" value="F:metal ion binding"/>
    <property type="evidence" value="ECO:0007669"/>
    <property type="project" value="UniProtKB-KW"/>
</dbReference>
<dbReference type="InterPro" id="IPR033247">
    <property type="entry name" value="Transketolase_fam"/>
</dbReference>
<reference evidence="19 20" key="1">
    <citation type="submission" date="2018-03" db="EMBL/GenBank/DDBJ databases">
        <title>Draft genome of Nitrosomonas supralitoralis APG5.</title>
        <authorList>
            <person name="Urakawa H."/>
            <person name="Lopez J.V."/>
        </authorList>
    </citation>
    <scope>NUCLEOTIDE SEQUENCE [LARGE SCALE GENOMIC DNA]</scope>
    <source>
        <strain evidence="19 20">APG5</strain>
    </source>
</reference>
<evidence type="ECO:0000256" key="9">
    <source>
        <dbReference type="ARBA" id="ARBA00022842"/>
    </source>
</evidence>
<dbReference type="AlphaFoldDB" id="A0A2P7NZP0"/>
<feature type="binding site" evidence="15">
    <location>
        <position position="454"/>
    </location>
    <ligand>
        <name>thiamine diphosphate</name>
        <dbReference type="ChEBI" id="CHEBI:58937"/>
    </ligand>
</feature>
<evidence type="ECO:0000256" key="1">
    <source>
        <dbReference type="ARBA" id="ARBA00001913"/>
    </source>
</evidence>
<feature type="domain" description="Transketolase-like pyrimidine-binding" evidence="18">
    <location>
        <begin position="370"/>
        <end position="542"/>
    </location>
</feature>
<dbReference type="InterPro" id="IPR005474">
    <property type="entry name" value="Transketolase_N"/>
</dbReference>
<feature type="binding site" evidence="15">
    <location>
        <begin position="130"/>
        <end position="132"/>
    </location>
    <ligand>
        <name>thiamine diphosphate</name>
        <dbReference type="ChEBI" id="CHEBI:58937"/>
    </ligand>
</feature>
<dbReference type="CDD" id="cd07033">
    <property type="entry name" value="TPP_PYR_DXS_TK_like"/>
    <property type="match status" value="1"/>
</dbReference>
<name>A0A2P7NZP0_9PROT</name>
<dbReference type="PROSITE" id="PS00802">
    <property type="entry name" value="TRANSKETOLASE_2"/>
    <property type="match status" value="1"/>
</dbReference>
<evidence type="ECO:0000256" key="6">
    <source>
        <dbReference type="ARBA" id="ARBA00022679"/>
    </source>
</evidence>
<feature type="binding site" evidence="14">
    <location>
        <position position="537"/>
    </location>
    <ligand>
        <name>substrate</name>
    </ligand>
</feature>
<feature type="binding site" evidence="14">
    <location>
        <position position="277"/>
    </location>
    <ligand>
        <name>substrate</name>
    </ligand>
</feature>
<dbReference type="GO" id="GO:0009052">
    <property type="term" value="P:pentose-phosphate shunt, non-oxidative branch"/>
    <property type="evidence" value="ECO:0007669"/>
    <property type="project" value="UniProtKB-ARBA"/>
</dbReference>
<evidence type="ECO:0000256" key="14">
    <source>
        <dbReference type="PIRSR" id="PIRSR605478-2"/>
    </source>
</evidence>
<comment type="cofactor">
    <cofactor evidence="15">
        <name>thiamine diphosphate</name>
        <dbReference type="ChEBI" id="CHEBI:58937"/>
    </cofactor>
    <text evidence="15">Binds 1 thiamine pyrophosphate per subunit. During the reaction, the substrate forms a covalent intermediate with the cofactor.</text>
</comment>
<dbReference type="Pfam" id="PF02779">
    <property type="entry name" value="Transket_pyr"/>
    <property type="match status" value="1"/>
</dbReference>
<dbReference type="InterPro" id="IPR005475">
    <property type="entry name" value="Transketolase-like_Pyr-bd"/>
</dbReference>
<dbReference type="FunFam" id="3.40.50.970:FF:000004">
    <property type="entry name" value="Transketolase"/>
    <property type="match status" value="1"/>
</dbReference>
<protein>
    <recommendedName>
        <fullName evidence="5 12">Transketolase</fullName>
        <ecNumber evidence="5 12">2.2.1.1</ecNumber>
    </recommendedName>
</protein>
<evidence type="ECO:0000256" key="3">
    <source>
        <dbReference type="ARBA" id="ARBA00007131"/>
    </source>
</evidence>
<dbReference type="NCBIfam" id="TIGR00232">
    <property type="entry name" value="tktlase_bact"/>
    <property type="match status" value="1"/>
</dbReference>
<evidence type="ECO:0000256" key="4">
    <source>
        <dbReference type="ARBA" id="ARBA00011738"/>
    </source>
</evidence>
<dbReference type="PANTHER" id="PTHR43522:SF2">
    <property type="entry name" value="TRANSKETOLASE 1-RELATED"/>
    <property type="match status" value="1"/>
</dbReference>
<evidence type="ECO:0000313" key="20">
    <source>
        <dbReference type="Proteomes" id="UP000241912"/>
    </source>
</evidence>
<dbReference type="RefSeq" id="WP_106705288.1">
    <property type="nucleotide sequence ID" value="NZ_PXXU01000001.1"/>
</dbReference>
<dbReference type="GO" id="GO:0004802">
    <property type="term" value="F:transketolase activity"/>
    <property type="evidence" value="ECO:0007669"/>
    <property type="project" value="UniProtKB-UniRule"/>
</dbReference>
<accession>A0A2P7NZP0</accession>
<keyword evidence="8" id="KW-0106">Calcium</keyword>
<evidence type="ECO:0000256" key="8">
    <source>
        <dbReference type="ARBA" id="ARBA00022837"/>
    </source>
</evidence>
<dbReference type="EMBL" id="PXXU01000001">
    <property type="protein sequence ID" value="PSJ18904.1"/>
    <property type="molecule type" value="Genomic_DNA"/>
</dbReference>
<evidence type="ECO:0000256" key="13">
    <source>
        <dbReference type="PIRSR" id="PIRSR605478-1"/>
    </source>
</evidence>
<evidence type="ECO:0000259" key="18">
    <source>
        <dbReference type="SMART" id="SM00861"/>
    </source>
</evidence>
<evidence type="ECO:0000256" key="10">
    <source>
        <dbReference type="ARBA" id="ARBA00023052"/>
    </source>
</evidence>
<dbReference type="FunFam" id="3.40.50.920:FF:000003">
    <property type="entry name" value="Transketolase"/>
    <property type="match status" value="1"/>
</dbReference>
<evidence type="ECO:0000256" key="15">
    <source>
        <dbReference type="PIRSR" id="PIRSR605478-3"/>
    </source>
</evidence>
<feature type="site" description="Important for catalytic activity" evidence="17">
    <location>
        <position position="277"/>
    </location>
</feature>
<dbReference type="EC" id="2.2.1.1" evidence="5 12"/>
<dbReference type="SMART" id="SM00861">
    <property type="entry name" value="Transket_pyr"/>
    <property type="match status" value="1"/>
</dbReference>
<evidence type="ECO:0000256" key="7">
    <source>
        <dbReference type="ARBA" id="ARBA00022723"/>
    </source>
</evidence>
<keyword evidence="6" id="KW-0808">Transferase</keyword>
<feature type="binding site" evidence="16">
    <location>
        <position position="171"/>
    </location>
    <ligand>
        <name>Mg(2+)</name>
        <dbReference type="ChEBI" id="CHEBI:18420"/>
    </ligand>
</feature>
<organism evidence="19 20">
    <name type="scientific">Nitrosomonas supralitoralis</name>
    <dbReference type="NCBI Taxonomy" id="2116706"/>
    <lineage>
        <taxon>Bacteria</taxon>
        <taxon>Pseudomonadati</taxon>
        <taxon>Pseudomonadota</taxon>
        <taxon>Betaproteobacteria</taxon>
        <taxon>Nitrosomonadales</taxon>
        <taxon>Nitrosomonadaceae</taxon>
        <taxon>Nitrosomonas</taxon>
    </lineage>
</organism>
<feature type="binding site" evidence="15">
    <location>
        <position position="201"/>
    </location>
    <ligand>
        <name>thiamine diphosphate</name>
        <dbReference type="ChEBI" id="CHEBI:58937"/>
    </ligand>
</feature>
<evidence type="ECO:0000256" key="5">
    <source>
        <dbReference type="ARBA" id="ARBA00013152"/>
    </source>
</evidence>
<comment type="catalytic activity">
    <reaction evidence="11">
        <text>D-sedoheptulose 7-phosphate + D-glyceraldehyde 3-phosphate = aldehydo-D-ribose 5-phosphate + D-xylulose 5-phosphate</text>
        <dbReference type="Rhea" id="RHEA:10508"/>
        <dbReference type="ChEBI" id="CHEBI:57483"/>
        <dbReference type="ChEBI" id="CHEBI:57737"/>
        <dbReference type="ChEBI" id="CHEBI:58273"/>
        <dbReference type="ChEBI" id="CHEBI:59776"/>
        <dbReference type="EC" id="2.2.1.1"/>
    </reaction>
</comment>
<evidence type="ECO:0000256" key="2">
    <source>
        <dbReference type="ARBA" id="ARBA00001941"/>
    </source>
</evidence>
<feature type="binding site" evidence="14">
    <location>
        <position position="478"/>
    </location>
    <ligand>
        <name>substrate</name>
    </ligand>
</feature>
<dbReference type="InterPro" id="IPR055152">
    <property type="entry name" value="Transketolase-like_C_2"/>
</dbReference>
<keyword evidence="10 15" id="KW-0786">Thiamine pyrophosphate</keyword>
<dbReference type="Pfam" id="PF00456">
    <property type="entry name" value="Transketolase_N"/>
    <property type="match status" value="1"/>
</dbReference>
<feature type="site" description="Important for catalytic activity" evidence="17">
    <location>
        <position position="29"/>
    </location>
</feature>
<dbReference type="GO" id="GO:0005829">
    <property type="term" value="C:cytosol"/>
    <property type="evidence" value="ECO:0007669"/>
    <property type="project" value="TreeGrafter"/>
</dbReference>
<dbReference type="FunFam" id="3.40.50.970:FF:000003">
    <property type="entry name" value="Transketolase"/>
    <property type="match status" value="1"/>
</dbReference>
<comment type="caution">
    <text evidence="19">The sequence shown here is derived from an EMBL/GenBank/DDBJ whole genome shotgun (WGS) entry which is preliminary data.</text>
</comment>
<proteinExistence type="inferred from homology"/>
<dbReference type="SUPFAM" id="SSF52922">
    <property type="entry name" value="TK C-terminal domain-like"/>
    <property type="match status" value="1"/>
</dbReference>
<comment type="subunit">
    <text evidence="4">Homodimer.</text>
</comment>
<evidence type="ECO:0000313" key="19">
    <source>
        <dbReference type="EMBL" id="PSJ18904.1"/>
    </source>
</evidence>
<feature type="binding site" evidence="15">
    <location>
        <position position="277"/>
    </location>
    <ligand>
        <name>thiamine diphosphate</name>
        <dbReference type="ChEBI" id="CHEBI:58937"/>
    </ligand>
</feature>
<evidence type="ECO:0000256" key="17">
    <source>
        <dbReference type="PIRSR" id="PIRSR605478-5"/>
    </source>
</evidence>
<dbReference type="Gene3D" id="3.40.50.970">
    <property type="match status" value="2"/>
</dbReference>
<dbReference type="SUPFAM" id="SSF52518">
    <property type="entry name" value="Thiamin diphosphate-binding fold (THDP-binding)"/>
    <property type="match status" value="2"/>
</dbReference>
<gene>
    <name evidence="19" type="primary">tkt</name>
    <name evidence="19" type="ORF">C7H79_00240</name>
</gene>
<feature type="binding site" evidence="14">
    <location>
        <position position="373"/>
    </location>
    <ligand>
        <name>substrate</name>
    </ligand>
</feature>
<dbReference type="OrthoDB" id="8732661at2"/>
<comment type="similarity">
    <text evidence="3">Belongs to the transketolase family.</text>
</comment>
<feature type="active site" description="Proton donor" evidence="13">
    <location>
        <position position="429"/>
    </location>
</feature>
<comment type="cofactor">
    <cofactor evidence="1">
        <name>Ca(2+)</name>
        <dbReference type="ChEBI" id="CHEBI:29108"/>
    </cofactor>
</comment>
<dbReference type="InterPro" id="IPR009014">
    <property type="entry name" value="Transketo_C/PFOR_II"/>
</dbReference>
<feature type="binding site" evidence="14">
    <location>
        <position position="29"/>
    </location>
    <ligand>
        <name>substrate</name>
    </ligand>
</feature>
<evidence type="ECO:0000256" key="12">
    <source>
        <dbReference type="NCBIfam" id="TIGR00232"/>
    </source>
</evidence>
<sequence>MTNDELDQLSINTIRTLSIDAVQAANSGHPGTPMALAPLVYTLWNRVMRFDPQDPIWPNRDRFVLSNGHASMLLWSVLHLTGTRAVNADYEKLGELAVTLEDIRRFRQLGSKAPGHPEYHWVSGVETTTGPLGQGVATSVGMAIAERWLASRYNKPNFNLFDYNIYAVCGDGCLMEGVSSEAASLAGHLALDNLCWIYDHNHITIEGSTQITFTEDVAARFRSYRWNVLHLNDANDIEQIDRAMQMFRKTKGQPTLIILDSHIGYGSPNRHDTAAAHGEPLGTDEVRLTKRAYDWPEDSQFLVPDEVRQHFADSVGARGASEHRAWIDLFSEYRTEYPDLATQIDQMQRRELPEQWDQNLPIFPEDSKGLAGREASSKVLNILAQNIPWLLGGSADLGTSNKTLLTAPDTGDMQAETPGGRNLHFGVREHAMYAIVNGMSLSKLRPYGATFFIFSDYARPAIRLSALMELPTILIFTHDAMGDGEDGPTHQPIEQLASLRAIPGLTLLRPGDANEVVEAYRVIMQLRHRPAALVLSRQPLPTLNRNKYAPASGVARGAYVLADSPDGKPEIIIIATGSEISLAVQAHEKLVAEGVSSRVVSMPSWDIFEHQTQEYRDSVLPADVKARVAVEQASTFGWERYVGNSGRVIGMQTFGASAPLKELQKEFGFESERIVTVAKELLGRFNT</sequence>
<feature type="binding site" evidence="16">
    <location>
        <position position="201"/>
    </location>
    <ligand>
        <name>Mg(2+)</name>
        <dbReference type="ChEBI" id="CHEBI:18420"/>
    </ligand>
</feature>
<feature type="binding site" evidence="14">
    <location>
        <position position="400"/>
    </location>
    <ligand>
        <name>substrate</name>
    </ligand>
</feature>
<dbReference type="InterPro" id="IPR005478">
    <property type="entry name" value="Transketolase_bac-like"/>
</dbReference>
<comment type="cofactor">
    <cofactor evidence="16">
        <name>Mg(2+)</name>
        <dbReference type="ChEBI" id="CHEBI:18420"/>
    </cofactor>
    <text evidence="16">Binds 1 Mg(2+) ion per subunit. Can also utilize other divalent metal cations, such as Ca(2+), Mn(2+) and Co(2+).</text>
</comment>
<feature type="binding site" evidence="14">
    <location>
        <position position="490"/>
    </location>
    <ligand>
        <name>substrate</name>
    </ligand>
</feature>
<evidence type="ECO:0000256" key="11">
    <source>
        <dbReference type="ARBA" id="ARBA00049473"/>
    </source>
</evidence>
<dbReference type="PANTHER" id="PTHR43522">
    <property type="entry name" value="TRANSKETOLASE"/>
    <property type="match status" value="1"/>
</dbReference>
<dbReference type="CDD" id="cd02012">
    <property type="entry name" value="TPP_TK"/>
    <property type="match status" value="1"/>
</dbReference>
<keyword evidence="20" id="KW-1185">Reference proteome</keyword>
<keyword evidence="7 16" id="KW-0479">Metal-binding</keyword>
<feature type="binding site" evidence="15">
    <location>
        <position position="172"/>
    </location>
    <ligand>
        <name>thiamine diphosphate</name>
        <dbReference type="ChEBI" id="CHEBI:58937"/>
    </ligand>
</feature>
<dbReference type="InterPro" id="IPR029061">
    <property type="entry name" value="THDP-binding"/>
</dbReference>
<keyword evidence="9 16" id="KW-0460">Magnesium</keyword>
<evidence type="ECO:0000256" key="16">
    <source>
        <dbReference type="PIRSR" id="PIRSR605478-4"/>
    </source>
</evidence>
<dbReference type="Pfam" id="PF22613">
    <property type="entry name" value="Transketolase_C_1"/>
    <property type="match status" value="1"/>
</dbReference>
<dbReference type="Proteomes" id="UP000241912">
    <property type="component" value="Unassembled WGS sequence"/>
</dbReference>
<feature type="binding site" evidence="14">
    <location>
        <position position="486"/>
    </location>
    <ligand>
        <name>substrate</name>
    </ligand>
</feature>
<comment type="cofactor">
    <cofactor evidence="2">
        <name>Co(2+)</name>
        <dbReference type="ChEBI" id="CHEBI:48828"/>
    </cofactor>
</comment>